<name>A0A8S9T6V2_9CYAN</name>
<keyword evidence="2" id="KW-1185">Reference proteome</keyword>
<protein>
    <submittedName>
        <fullName evidence="1">Uncharacterized protein</fullName>
    </submittedName>
</protein>
<proteinExistence type="predicted"/>
<reference evidence="1" key="1">
    <citation type="journal article" date="2015" name="Genome Announc.">
        <title>Draft Genome Sequence of Tolypothrix boutellei Strain VB521301.</title>
        <authorList>
            <person name="Chandrababunaidu M.M."/>
            <person name="Singh D."/>
            <person name="Sen D."/>
            <person name="Bhan S."/>
            <person name="Das S."/>
            <person name="Gupta A."/>
            <person name="Adhikary S.P."/>
            <person name="Tripathy S."/>
        </authorList>
    </citation>
    <scope>NUCLEOTIDE SEQUENCE</scope>
    <source>
        <strain evidence="1">VB521301</strain>
    </source>
</reference>
<reference evidence="1" key="2">
    <citation type="submission" date="2019-11" db="EMBL/GenBank/DDBJ databases">
        <title>Improved Assembly of Tolypothrix boutellei genome.</title>
        <authorList>
            <person name="Sarangi A.N."/>
            <person name="Mukherjee M."/>
            <person name="Ghosh S."/>
            <person name="Singh D."/>
            <person name="Das A."/>
            <person name="Kant S."/>
            <person name="Prusty A."/>
            <person name="Tripathy S."/>
        </authorList>
    </citation>
    <scope>NUCLEOTIDE SEQUENCE</scope>
    <source>
        <strain evidence="1">VB521301</strain>
    </source>
</reference>
<accession>A0A8S9T6V2</accession>
<evidence type="ECO:0000313" key="1">
    <source>
        <dbReference type="EMBL" id="KAF3888200.1"/>
    </source>
</evidence>
<organism evidence="1 2">
    <name type="scientific">Tolypothrix bouteillei VB521301</name>
    <dbReference type="NCBI Taxonomy" id="1479485"/>
    <lineage>
        <taxon>Bacteria</taxon>
        <taxon>Bacillati</taxon>
        <taxon>Cyanobacteriota</taxon>
        <taxon>Cyanophyceae</taxon>
        <taxon>Nostocales</taxon>
        <taxon>Tolypothrichaceae</taxon>
        <taxon>Tolypothrix</taxon>
    </lineage>
</organism>
<evidence type="ECO:0000313" key="2">
    <source>
        <dbReference type="Proteomes" id="UP000029738"/>
    </source>
</evidence>
<gene>
    <name evidence="1" type="ORF">DA73_0400023940</name>
</gene>
<sequence>MKVKVRRCLFLHDQMLDRADSVAKNCIDKSLMLRSVNVKAFAGSLLCKRYGIFMLYFQKLTTAPDTAIHSITASNAIGEVFLLRGF</sequence>
<comment type="caution">
    <text evidence="1">The sequence shown here is derived from an EMBL/GenBank/DDBJ whole genome shotgun (WGS) entry which is preliminary data.</text>
</comment>
<dbReference type="RefSeq" id="WP_153021550.1">
    <property type="nucleotide sequence ID" value="NZ_JHEG04000001.1"/>
</dbReference>
<dbReference type="EMBL" id="JHEG04000001">
    <property type="protein sequence ID" value="KAF3888200.1"/>
    <property type="molecule type" value="Genomic_DNA"/>
</dbReference>
<dbReference type="AlphaFoldDB" id="A0A8S9T6V2"/>
<dbReference type="Proteomes" id="UP000029738">
    <property type="component" value="Unassembled WGS sequence"/>
</dbReference>